<sequence>MRRRFGSILILAALALTLGTVPALAHKMKVFATAEGTTISGYAYFNGGNRAAGVRVAVADPAGTPVFSGTTDEGGAFRFEATRRTDHVISVAGDDGHAATFVVTAAELPERLPGAEAGSAALPASPPPVGSLSRPAAVDPDDLRAMIEQGVARQIRPLREQIESYQDKIWWHDVLGGIGYIVGLGGLAYGLTQRRTGVAR</sequence>
<feature type="transmembrane region" description="Helical" evidence="1">
    <location>
        <begin position="169"/>
        <end position="191"/>
    </location>
</feature>
<keyword evidence="1" id="KW-0472">Membrane</keyword>
<gene>
    <name evidence="3" type="ORF">SAMN04244559_01677</name>
</gene>
<keyword evidence="1" id="KW-1133">Transmembrane helix</keyword>
<dbReference type="EMBL" id="FNWO01000006">
    <property type="protein sequence ID" value="SEH34941.1"/>
    <property type="molecule type" value="Genomic_DNA"/>
</dbReference>
<protein>
    <submittedName>
        <fullName evidence="3">Nickel transport protein</fullName>
    </submittedName>
</protein>
<accession>A0A1H6HGP8</accession>
<name>A0A1H6HGP8_MAGFU</name>
<evidence type="ECO:0000256" key="2">
    <source>
        <dbReference type="SAM" id="SignalP"/>
    </source>
</evidence>
<dbReference type="RefSeq" id="WP_074767516.1">
    <property type="nucleotide sequence ID" value="NZ_FNWO01000006.1"/>
</dbReference>
<dbReference type="SUPFAM" id="SSF49478">
    <property type="entry name" value="Cna protein B-type domain"/>
    <property type="match status" value="1"/>
</dbReference>
<proteinExistence type="predicted"/>
<evidence type="ECO:0000256" key="1">
    <source>
        <dbReference type="SAM" id="Phobius"/>
    </source>
</evidence>
<feature type="signal peptide" evidence="2">
    <location>
        <begin position="1"/>
        <end position="25"/>
    </location>
</feature>
<feature type="chain" id="PRO_5010354145" evidence="2">
    <location>
        <begin position="26"/>
        <end position="200"/>
    </location>
</feature>
<dbReference type="Proteomes" id="UP000182983">
    <property type="component" value="Unassembled WGS sequence"/>
</dbReference>
<keyword evidence="2" id="KW-0732">Signal</keyword>
<dbReference type="AlphaFoldDB" id="A0A1H6HGP8"/>
<keyword evidence="4" id="KW-1185">Reference proteome</keyword>
<reference evidence="4" key="1">
    <citation type="submission" date="2016-10" db="EMBL/GenBank/DDBJ databases">
        <authorList>
            <person name="Varghese N."/>
            <person name="Submissions S."/>
        </authorList>
    </citation>
    <scope>NUCLEOTIDE SEQUENCE [LARGE SCALE GENOMIC DNA]</scope>
    <source>
        <strain evidence="4">DSM 13234</strain>
    </source>
</reference>
<evidence type="ECO:0000313" key="3">
    <source>
        <dbReference type="EMBL" id="SEH34941.1"/>
    </source>
</evidence>
<organism evidence="3 4">
    <name type="scientific">Magnetospirillum fulvum</name>
    <name type="common">Rhodospirillum fulvum</name>
    <dbReference type="NCBI Taxonomy" id="1082"/>
    <lineage>
        <taxon>Bacteria</taxon>
        <taxon>Pseudomonadati</taxon>
        <taxon>Pseudomonadota</taxon>
        <taxon>Alphaproteobacteria</taxon>
        <taxon>Rhodospirillales</taxon>
        <taxon>Rhodospirillaceae</taxon>
        <taxon>Magnetospirillum</taxon>
    </lineage>
</organism>
<evidence type="ECO:0000313" key="4">
    <source>
        <dbReference type="Proteomes" id="UP000182983"/>
    </source>
</evidence>
<keyword evidence="1" id="KW-0812">Transmembrane</keyword>